<dbReference type="OrthoDB" id="9813814at2"/>
<dbReference type="InterPro" id="IPR020622">
    <property type="entry name" value="Ala_racemase_pyridoxalP-BS"/>
</dbReference>
<dbReference type="RefSeq" id="WP_082768747.1">
    <property type="nucleotide sequence ID" value="NZ_LSNE01000003.1"/>
</dbReference>
<comment type="pathway">
    <text evidence="5">Amino-acid biosynthesis; D-alanine biosynthesis; D-alanine from L-alanine: step 1/1.</text>
</comment>
<dbReference type="SMART" id="SM01005">
    <property type="entry name" value="Ala_racemase_C"/>
    <property type="match status" value="1"/>
</dbReference>
<dbReference type="PANTHER" id="PTHR30511">
    <property type="entry name" value="ALANINE RACEMASE"/>
    <property type="match status" value="1"/>
</dbReference>
<dbReference type="Pfam" id="PF01168">
    <property type="entry name" value="Ala_racemase_N"/>
    <property type="match status" value="1"/>
</dbReference>
<sequence>MLGRQTFATINLKALQHNFSVMSQCALGSNTIAVIKADAYGHGAQQVAQALASQAKVFAVAFIDEALALREQGITQAILLLEGVMSEDEMACAKQHNFWVMLHSVEHFSWLRALEKNQRPVFWIKVDSGMHRLGISLQDADVVLKANQDLIQPDTVLCSHLACADELQNSLNLKQMGILRDLAKAYNLPLSMANSAGIANWPDTHAKWNRLGIALYGCAQPADAKAGLLPVMSLHAPIIGLRNIGVGESVGYAQSWTATRPTTIATLAIGYADGYPRHAKTGTPAWIHGQRISLVGRVSMDMITLDVTDLPQVQIGDSVELWGENILVEEVALNASSISYELLTRISPRVKRRYIK</sequence>
<evidence type="ECO:0000256" key="3">
    <source>
        <dbReference type="ARBA" id="ARBA00022898"/>
    </source>
</evidence>
<gene>
    <name evidence="9" type="ORF">AX660_08665</name>
</gene>
<keyword evidence="10" id="KW-1185">Reference proteome</keyword>
<comment type="caution">
    <text evidence="9">The sequence shown here is derived from an EMBL/GenBank/DDBJ whole genome shotgun (WGS) entry which is preliminary data.</text>
</comment>
<comment type="function">
    <text evidence="5">Catalyzes the interconversion of L-alanine and D-alanine. May also act on other amino acids.</text>
</comment>
<dbReference type="EMBL" id="LSNE01000003">
    <property type="protein sequence ID" value="KXI30063.1"/>
    <property type="molecule type" value="Genomic_DNA"/>
</dbReference>
<accession>A0A136A4A0</accession>
<name>A0A136A4A0_9ALTE</name>
<dbReference type="PANTHER" id="PTHR30511:SF0">
    <property type="entry name" value="ALANINE RACEMASE, CATABOLIC-RELATED"/>
    <property type="match status" value="1"/>
</dbReference>
<dbReference type="Gene3D" id="2.40.37.10">
    <property type="entry name" value="Lyase, Ornithine Decarboxylase, Chain A, domain 1"/>
    <property type="match status" value="1"/>
</dbReference>
<organism evidence="9 10">
    <name type="scientific">Paraglaciecola hydrolytica</name>
    <dbReference type="NCBI Taxonomy" id="1799789"/>
    <lineage>
        <taxon>Bacteria</taxon>
        <taxon>Pseudomonadati</taxon>
        <taxon>Pseudomonadota</taxon>
        <taxon>Gammaproteobacteria</taxon>
        <taxon>Alteromonadales</taxon>
        <taxon>Alteromonadaceae</taxon>
        <taxon>Paraglaciecola</taxon>
    </lineage>
</organism>
<dbReference type="STRING" id="1799789.AX660_08665"/>
<dbReference type="SUPFAM" id="SSF51419">
    <property type="entry name" value="PLP-binding barrel"/>
    <property type="match status" value="1"/>
</dbReference>
<dbReference type="Proteomes" id="UP000070299">
    <property type="component" value="Unassembled WGS sequence"/>
</dbReference>
<proteinExistence type="inferred from homology"/>
<dbReference type="AlphaFoldDB" id="A0A136A4A0"/>
<evidence type="ECO:0000256" key="5">
    <source>
        <dbReference type="HAMAP-Rule" id="MF_01201"/>
    </source>
</evidence>
<dbReference type="FunFam" id="3.20.20.10:FF:000002">
    <property type="entry name" value="Alanine racemase"/>
    <property type="match status" value="1"/>
</dbReference>
<dbReference type="InterPro" id="IPR011079">
    <property type="entry name" value="Ala_racemase_C"/>
</dbReference>
<feature type="domain" description="Alanine racemase C-terminal" evidence="8">
    <location>
        <begin position="231"/>
        <end position="355"/>
    </location>
</feature>
<dbReference type="SUPFAM" id="SSF50621">
    <property type="entry name" value="Alanine racemase C-terminal domain-like"/>
    <property type="match status" value="1"/>
</dbReference>
<feature type="modified residue" description="N6-(pyridoxal phosphate)lysine" evidence="5 6">
    <location>
        <position position="36"/>
    </location>
</feature>
<dbReference type="GO" id="GO:0030632">
    <property type="term" value="P:D-alanine biosynthetic process"/>
    <property type="evidence" value="ECO:0007669"/>
    <property type="project" value="UniProtKB-UniRule"/>
</dbReference>
<dbReference type="Gene3D" id="3.20.20.10">
    <property type="entry name" value="Alanine racemase"/>
    <property type="match status" value="1"/>
</dbReference>
<dbReference type="InterPro" id="IPR001608">
    <property type="entry name" value="Ala_racemase_N"/>
</dbReference>
<dbReference type="Pfam" id="PF00842">
    <property type="entry name" value="Ala_racemase_C"/>
    <property type="match status" value="1"/>
</dbReference>
<evidence type="ECO:0000256" key="6">
    <source>
        <dbReference type="PIRSR" id="PIRSR600821-50"/>
    </source>
</evidence>
<dbReference type="GO" id="GO:0005829">
    <property type="term" value="C:cytosol"/>
    <property type="evidence" value="ECO:0007669"/>
    <property type="project" value="TreeGrafter"/>
</dbReference>
<evidence type="ECO:0000256" key="1">
    <source>
        <dbReference type="ARBA" id="ARBA00000316"/>
    </source>
</evidence>
<comment type="catalytic activity">
    <reaction evidence="1 5">
        <text>L-alanine = D-alanine</text>
        <dbReference type="Rhea" id="RHEA:20249"/>
        <dbReference type="ChEBI" id="CHEBI:57416"/>
        <dbReference type="ChEBI" id="CHEBI:57972"/>
        <dbReference type="EC" id="5.1.1.1"/>
    </reaction>
</comment>
<comment type="similarity">
    <text evidence="5">Belongs to the alanine racemase family.</text>
</comment>
<keyword evidence="4 5" id="KW-0413">Isomerase</keyword>
<dbReference type="HAMAP" id="MF_01201">
    <property type="entry name" value="Ala_racemase"/>
    <property type="match status" value="1"/>
</dbReference>
<feature type="binding site" evidence="5 7">
    <location>
        <position position="300"/>
    </location>
    <ligand>
        <name>substrate</name>
    </ligand>
</feature>
<dbReference type="GO" id="GO:0030170">
    <property type="term" value="F:pyridoxal phosphate binding"/>
    <property type="evidence" value="ECO:0007669"/>
    <property type="project" value="UniProtKB-UniRule"/>
</dbReference>
<evidence type="ECO:0000256" key="7">
    <source>
        <dbReference type="PIRSR" id="PIRSR600821-52"/>
    </source>
</evidence>
<dbReference type="NCBIfam" id="TIGR00492">
    <property type="entry name" value="alr"/>
    <property type="match status" value="1"/>
</dbReference>
<dbReference type="UniPathway" id="UPA00042">
    <property type="reaction ID" value="UER00497"/>
</dbReference>
<keyword evidence="3 5" id="KW-0663">Pyridoxal phosphate</keyword>
<reference evidence="10" key="1">
    <citation type="submission" date="2016-02" db="EMBL/GenBank/DDBJ databases">
        <authorList>
            <person name="Schultz-Johansen M."/>
            <person name="Glaring M.A."/>
            <person name="Bech P.K."/>
            <person name="Stougaard P."/>
        </authorList>
    </citation>
    <scope>NUCLEOTIDE SEQUENCE [LARGE SCALE GENOMIC DNA]</scope>
    <source>
        <strain evidence="10">S66</strain>
    </source>
</reference>
<evidence type="ECO:0000259" key="8">
    <source>
        <dbReference type="SMART" id="SM01005"/>
    </source>
</evidence>
<dbReference type="InterPro" id="IPR000821">
    <property type="entry name" value="Ala_racemase"/>
</dbReference>
<dbReference type="InterPro" id="IPR009006">
    <property type="entry name" value="Ala_racemase/Decarboxylase_C"/>
</dbReference>
<evidence type="ECO:0000313" key="10">
    <source>
        <dbReference type="Proteomes" id="UP000070299"/>
    </source>
</evidence>
<dbReference type="PROSITE" id="PS00395">
    <property type="entry name" value="ALANINE_RACEMASE"/>
    <property type="match status" value="1"/>
</dbReference>
<dbReference type="InterPro" id="IPR029066">
    <property type="entry name" value="PLP-binding_barrel"/>
</dbReference>
<comment type="cofactor">
    <cofactor evidence="2 5 6">
        <name>pyridoxal 5'-phosphate</name>
        <dbReference type="ChEBI" id="CHEBI:597326"/>
    </cofactor>
</comment>
<feature type="active site" description="Proton acceptor; specific for D-alanine" evidence="5">
    <location>
        <position position="36"/>
    </location>
</feature>
<dbReference type="PRINTS" id="PR00992">
    <property type="entry name" value="ALARACEMASE"/>
</dbReference>
<evidence type="ECO:0000256" key="2">
    <source>
        <dbReference type="ARBA" id="ARBA00001933"/>
    </source>
</evidence>
<dbReference type="EC" id="5.1.1.1" evidence="5"/>
<protein>
    <recommendedName>
        <fullName evidence="5">Alanine racemase</fullName>
        <ecNumber evidence="5">5.1.1.1</ecNumber>
    </recommendedName>
</protein>
<feature type="binding site" evidence="5 7">
    <location>
        <position position="132"/>
    </location>
    <ligand>
        <name>substrate</name>
    </ligand>
</feature>
<evidence type="ECO:0000313" key="9">
    <source>
        <dbReference type="EMBL" id="KXI30063.1"/>
    </source>
</evidence>
<feature type="active site" description="Proton acceptor; specific for L-alanine" evidence="5">
    <location>
        <position position="252"/>
    </location>
</feature>
<evidence type="ECO:0000256" key="4">
    <source>
        <dbReference type="ARBA" id="ARBA00023235"/>
    </source>
</evidence>
<dbReference type="GO" id="GO:0008784">
    <property type="term" value="F:alanine racemase activity"/>
    <property type="evidence" value="ECO:0007669"/>
    <property type="project" value="UniProtKB-UniRule"/>
</dbReference>